<name>A0A317F5L9_9SPHI</name>
<protein>
    <recommendedName>
        <fullName evidence="7">RDD domain-containing protein</fullName>
    </recommendedName>
</protein>
<reference evidence="9" key="1">
    <citation type="submission" date="2018-05" db="EMBL/GenBank/DDBJ databases">
        <title>Pedobacter paludis sp. nov., isolated from wetland soil.</title>
        <authorList>
            <person name="Zhang Y."/>
        </authorList>
    </citation>
    <scope>NUCLEOTIDE SEQUENCE [LARGE SCALE GENOMIC DNA]</scope>
    <source>
        <strain evidence="9">R-8</strain>
    </source>
</reference>
<evidence type="ECO:0000313" key="9">
    <source>
        <dbReference type="Proteomes" id="UP000245391"/>
    </source>
</evidence>
<sequence length="165" mass="18657">MDFNSKTYEQIDYRYCRASSGLRFANYIIDTLFIYFLIFCLGIVIAIIDPTIIDTIDDGITDRIVGTIFYGVMMSFTEIILNGKSIGKLITKTKAVNLDGSDLSFEKAFTRNLIRIIPFDALAALGTPSIPWHDKWSDTMVIDEKKLALQKQSADLFGSFKNQTQ</sequence>
<evidence type="ECO:0000256" key="5">
    <source>
        <dbReference type="ARBA" id="ARBA00023136"/>
    </source>
</evidence>
<dbReference type="PANTHER" id="PTHR36115:SF4">
    <property type="entry name" value="MEMBRANE PROTEIN"/>
    <property type="match status" value="1"/>
</dbReference>
<dbReference type="EMBL" id="QGNY01000002">
    <property type="protein sequence ID" value="PWS32798.1"/>
    <property type="molecule type" value="Genomic_DNA"/>
</dbReference>
<accession>A0A317F5L9</accession>
<dbReference type="Pfam" id="PF06271">
    <property type="entry name" value="RDD"/>
    <property type="match status" value="1"/>
</dbReference>
<gene>
    <name evidence="8" type="ORF">DF947_06925</name>
</gene>
<evidence type="ECO:0000256" key="2">
    <source>
        <dbReference type="ARBA" id="ARBA00022475"/>
    </source>
</evidence>
<dbReference type="OrthoDB" id="762068at2"/>
<dbReference type="Proteomes" id="UP000245391">
    <property type="component" value="Unassembled WGS sequence"/>
</dbReference>
<keyword evidence="9" id="KW-1185">Reference proteome</keyword>
<evidence type="ECO:0000256" key="3">
    <source>
        <dbReference type="ARBA" id="ARBA00022692"/>
    </source>
</evidence>
<evidence type="ECO:0000256" key="6">
    <source>
        <dbReference type="SAM" id="Phobius"/>
    </source>
</evidence>
<keyword evidence="5 6" id="KW-0472">Membrane</keyword>
<comment type="caution">
    <text evidence="8">The sequence shown here is derived from an EMBL/GenBank/DDBJ whole genome shotgun (WGS) entry which is preliminary data.</text>
</comment>
<evidence type="ECO:0000256" key="4">
    <source>
        <dbReference type="ARBA" id="ARBA00022989"/>
    </source>
</evidence>
<dbReference type="AlphaFoldDB" id="A0A317F5L9"/>
<organism evidence="8 9">
    <name type="scientific">Pedobacter paludis</name>
    <dbReference type="NCBI Taxonomy" id="2203212"/>
    <lineage>
        <taxon>Bacteria</taxon>
        <taxon>Pseudomonadati</taxon>
        <taxon>Bacteroidota</taxon>
        <taxon>Sphingobacteriia</taxon>
        <taxon>Sphingobacteriales</taxon>
        <taxon>Sphingobacteriaceae</taxon>
        <taxon>Pedobacter</taxon>
    </lineage>
</organism>
<evidence type="ECO:0000259" key="7">
    <source>
        <dbReference type="Pfam" id="PF06271"/>
    </source>
</evidence>
<evidence type="ECO:0000256" key="1">
    <source>
        <dbReference type="ARBA" id="ARBA00004651"/>
    </source>
</evidence>
<feature type="transmembrane region" description="Helical" evidence="6">
    <location>
        <begin position="60"/>
        <end position="81"/>
    </location>
</feature>
<dbReference type="PANTHER" id="PTHR36115">
    <property type="entry name" value="PROLINE-RICH ANTIGEN HOMOLOG-RELATED"/>
    <property type="match status" value="1"/>
</dbReference>
<keyword evidence="3 6" id="KW-0812">Transmembrane</keyword>
<dbReference type="RefSeq" id="WP_109928967.1">
    <property type="nucleotide sequence ID" value="NZ_QGNY01000002.1"/>
</dbReference>
<dbReference type="InterPro" id="IPR010432">
    <property type="entry name" value="RDD"/>
</dbReference>
<evidence type="ECO:0000313" key="8">
    <source>
        <dbReference type="EMBL" id="PWS32798.1"/>
    </source>
</evidence>
<proteinExistence type="predicted"/>
<dbReference type="InterPro" id="IPR051791">
    <property type="entry name" value="Pra-immunoreactive"/>
</dbReference>
<dbReference type="GO" id="GO:0005886">
    <property type="term" value="C:plasma membrane"/>
    <property type="evidence" value="ECO:0007669"/>
    <property type="project" value="UniProtKB-SubCell"/>
</dbReference>
<keyword evidence="4 6" id="KW-1133">Transmembrane helix</keyword>
<feature type="transmembrane region" description="Helical" evidence="6">
    <location>
        <begin position="24"/>
        <end position="48"/>
    </location>
</feature>
<keyword evidence="2" id="KW-1003">Cell membrane</keyword>
<feature type="domain" description="RDD" evidence="7">
    <location>
        <begin position="18"/>
        <end position="123"/>
    </location>
</feature>
<comment type="subcellular location">
    <subcellularLocation>
        <location evidence="1">Cell membrane</location>
        <topology evidence="1">Multi-pass membrane protein</topology>
    </subcellularLocation>
</comment>